<evidence type="ECO:0000256" key="1">
    <source>
        <dbReference type="SAM" id="MobiDB-lite"/>
    </source>
</evidence>
<evidence type="ECO:0000313" key="3">
    <source>
        <dbReference type="Proteomes" id="UP000386466"/>
    </source>
</evidence>
<organism evidence="2 3">
    <name type="scientific">Lynx pardinus</name>
    <name type="common">Iberian lynx</name>
    <name type="synonym">Felis pardina</name>
    <dbReference type="NCBI Taxonomy" id="191816"/>
    <lineage>
        <taxon>Eukaryota</taxon>
        <taxon>Metazoa</taxon>
        <taxon>Chordata</taxon>
        <taxon>Craniata</taxon>
        <taxon>Vertebrata</taxon>
        <taxon>Euteleostomi</taxon>
        <taxon>Mammalia</taxon>
        <taxon>Eutheria</taxon>
        <taxon>Laurasiatheria</taxon>
        <taxon>Carnivora</taxon>
        <taxon>Feliformia</taxon>
        <taxon>Felidae</taxon>
        <taxon>Felinae</taxon>
        <taxon>Lynx</taxon>
    </lineage>
</organism>
<proteinExistence type="predicted"/>
<accession>A0A485PEE1</accession>
<evidence type="ECO:0000313" key="2">
    <source>
        <dbReference type="EMBL" id="VFV42156.1"/>
    </source>
</evidence>
<keyword evidence="3" id="KW-1185">Reference proteome</keyword>
<dbReference type="EMBL" id="CAAGRJ010031567">
    <property type="protein sequence ID" value="VFV42156.1"/>
    <property type="molecule type" value="Genomic_DNA"/>
</dbReference>
<reference evidence="2 3" key="1">
    <citation type="submission" date="2019-01" db="EMBL/GenBank/DDBJ databases">
        <authorList>
            <person name="Alioto T."/>
            <person name="Alioto T."/>
        </authorList>
    </citation>
    <scope>NUCLEOTIDE SEQUENCE [LARGE SCALE GENOMIC DNA]</scope>
</reference>
<protein>
    <submittedName>
        <fullName evidence="2">Neuron navigator 3</fullName>
    </submittedName>
</protein>
<gene>
    <name evidence="2" type="ORF">LYPA_23C009409</name>
</gene>
<dbReference type="AlphaFoldDB" id="A0A485PEE1"/>
<sequence length="81" mass="8682">MPVLGVASKLRQPAVGSKPAHTALLIPNLGTTGSQPYSSRPLELTEPESSMLSCQLTLKATCEFGEKKPLQEKAKETEDSK</sequence>
<dbReference type="Proteomes" id="UP000386466">
    <property type="component" value="Unassembled WGS sequence"/>
</dbReference>
<feature type="compositionally biased region" description="Polar residues" evidence="1">
    <location>
        <begin position="29"/>
        <end position="38"/>
    </location>
</feature>
<name>A0A485PEE1_LYNPA</name>
<feature type="region of interest" description="Disordered" evidence="1">
    <location>
        <begin position="26"/>
        <end position="46"/>
    </location>
</feature>
<feature type="non-terminal residue" evidence="2">
    <location>
        <position position="81"/>
    </location>
</feature>